<sequence>MTAIRLLKRAKKRHEEDKARQNPDTSTAPPVSTRERGLSMPLSALTGDHPDSPTASVKSIGGGSSMLSFSQTSAMYKRVGSRRGPGSTLGLKELVDPDYRLSTVLEKLASDRVLSVLESFVNSAEQESATPRGMKQGPISFPILQSRMPDRMFPMGVDMLATGAPGSHSHRHRA</sequence>
<gene>
    <name evidence="2" type="ORF">OSTQU699_LOCUS8087</name>
</gene>
<feature type="region of interest" description="Disordered" evidence="1">
    <location>
        <begin position="1"/>
        <end position="64"/>
    </location>
</feature>
<dbReference type="EMBL" id="CAJHUC010001928">
    <property type="protein sequence ID" value="CAD7702730.1"/>
    <property type="molecule type" value="Genomic_DNA"/>
</dbReference>
<proteinExistence type="predicted"/>
<dbReference type="AlphaFoldDB" id="A0A8S1J9B5"/>
<comment type="caution">
    <text evidence="2">The sequence shown here is derived from an EMBL/GenBank/DDBJ whole genome shotgun (WGS) entry which is preliminary data.</text>
</comment>
<reference evidence="2" key="1">
    <citation type="submission" date="2020-12" db="EMBL/GenBank/DDBJ databases">
        <authorList>
            <person name="Iha C."/>
        </authorList>
    </citation>
    <scope>NUCLEOTIDE SEQUENCE</scope>
</reference>
<keyword evidence="3" id="KW-1185">Reference proteome</keyword>
<organism evidence="2 3">
    <name type="scientific">Ostreobium quekettii</name>
    <dbReference type="NCBI Taxonomy" id="121088"/>
    <lineage>
        <taxon>Eukaryota</taxon>
        <taxon>Viridiplantae</taxon>
        <taxon>Chlorophyta</taxon>
        <taxon>core chlorophytes</taxon>
        <taxon>Ulvophyceae</taxon>
        <taxon>TCBD clade</taxon>
        <taxon>Bryopsidales</taxon>
        <taxon>Ostreobineae</taxon>
        <taxon>Ostreobiaceae</taxon>
        <taxon>Ostreobium</taxon>
    </lineage>
</organism>
<evidence type="ECO:0000313" key="3">
    <source>
        <dbReference type="Proteomes" id="UP000708148"/>
    </source>
</evidence>
<dbReference type="Proteomes" id="UP000708148">
    <property type="component" value="Unassembled WGS sequence"/>
</dbReference>
<name>A0A8S1J9B5_9CHLO</name>
<evidence type="ECO:0000313" key="2">
    <source>
        <dbReference type="EMBL" id="CAD7702730.1"/>
    </source>
</evidence>
<protein>
    <submittedName>
        <fullName evidence="2">Uncharacterized protein</fullName>
    </submittedName>
</protein>
<accession>A0A8S1J9B5</accession>
<evidence type="ECO:0000256" key="1">
    <source>
        <dbReference type="SAM" id="MobiDB-lite"/>
    </source>
</evidence>
<feature type="compositionally biased region" description="Basic residues" evidence="1">
    <location>
        <begin position="1"/>
        <end position="12"/>
    </location>
</feature>